<dbReference type="RefSeq" id="WP_230526226.1">
    <property type="nucleotide sequence ID" value="NZ_JAJGAK010000001.1"/>
</dbReference>
<comment type="caution">
    <text evidence="1">The sequence shown here is derived from an EMBL/GenBank/DDBJ whole genome shotgun (WGS) entry which is preliminary data.</text>
</comment>
<evidence type="ECO:0000313" key="1">
    <source>
        <dbReference type="EMBL" id="MCC8362643.1"/>
    </source>
</evidence>
<protein>
    <submittedName>
        <fullName evidence="1">Uncharacterized protein</fullName>
    </submittedName>
</protein>
<gene>
    <name evidence="1" type="ORF">LK996_06090</name>
</gene>
<keyword evidence="2" id="KW-1185">Reference proteome</keyword>
<dbReference type="EMBL" id="JAJGAK010000001">
    <property type="protein sequence ID" value="MCC8362643.1"/>
    <property type="molecule type" value="Genomic_DNA"/>
</dbReference>
<reference evidence="1" key="1">
    <citation type="submission" date="2021-10" db="EMBL/GenBank/DDBJ databases">
        <authorList>
            <person name="Lyu M."/>
            <person name="Wang X."/>
            <person name="Meng X."/>
            <person name="Xu K."/>
        </authorList>
    </citation>
    <scope>NUCLEOTIDE SEQUENCE</scope>
    <source>
        <strain evidence="1">A6</strain>
    </source>
</reference>
<accession>A0ABS8JGB2</accession>
<proteinExistence type="predicted"/>
<evidence type="ECO:0000313" key="2">
    <source>
        <dbReference type="Proteomes" id="UP001165293"/>
    </source>
</evidence>
<organism evidence="1 2">
    <name type="scientific">Noviluteimonas lactosilytica</name>
    <dbReference type="NCBI Taxonomy" id="2888523"/>
    <lineage>
        <taxon>Bacteria</taxon>
        <taxon>Pseudomonadati</taxon>
        <taxon>Pseudomonadota</taxon>
        <taxon>Gammaproteobacteria</taxon>
        <taxon>Lysobacterales</taxon>
        <taxon>Lysobacteraceae</taxon>
        <taxon>Noviluteimonas</taxon>
    </lineage>
</organism>
<sequence length="78" mass="8640">MAAFNDEERDAFFGSIAKDGTGAEHLVGLTAAETTEYLAFRKQSLDGHTVHAGTFSEHMALYQKHRKACRARLIEPSE</sequence>
<dbReference type="Proteomes" id="UP001165293">
    <property type="component" value="Unassembled WGS sequence"/>
</dbReference>
<name>A0ABS8JGB2_9GAMM</name>